<gene>
    <name evidence="1" type="ORF">CRV2_00017488</name>
</gene>
<protein>
    <submittedName>
        <fullName evidence="1">Uncharacterized protein</fullName>
    </submittedName>
</protein>
<evidence type="ECO:0000313" key="2">
    <source>
        <dbReference type="Proteomes" id="UP000836387"/>
    </source>
</evidence>
<sequence>MANKECQKSQIRPPLKRGVYTVCLGFAPPFQHLGSPIGELDQKGLIGGFGDLFLYRLLTILSFQIEPSHRCHQPVDLLCLVHEPKAHDSDDDGDDAEDDGG</sequence>
<reference evidence="1" key="2">
    <citation type="submission" date="2021-10" db="EMBL/GenBank/DDBJ databases">
        <authorList>
            <person name="Piombo E."/>
        </authorList>
    </citation>
    <scope>NUCLEOTIDE SEQUENCE</scope>
</reference>
<dbReference type="EMBL" id="CADEHS020000521">
    <property type="protein sequence ID" value="CAG9953283.1"/>
    <property type="molecule type" value="Genomic_DNA"/>
</dbReference>
<accession>A0ACA9ULM5</accession>
<evidence type="ECO:0000313" key="1">
    <source>
        <dbReference type="EMBL" id="CAG9953283.1"/>
    </source>
</evidence>
<name>A0ACA9ULM5_BIOOC</name>
<organism evidence="1 2">
    <name type="scientific">Clonostachys rosea f. rosea IK726</name>
    <dbReference type="NCBI Taxonomy" id="1349383"/>
    <lineage>
        <taxon>Eukaryota</taxon>
        <taxon>Fungi</taxon>
        <taxon>Dikarya</taxon>
        <taxon>Ascomycota</taxon>
        <taxon>Pezizomycotina</taxon>
        <taxon>Sordariomycetes</taxon>
        <taxon>Hypocreomycetidae</taxon>
        <taxon>Hypocreales</taxon>
        <taxon>Bionectriaceae</taxon>
        <taxon>Clonostachys</taxon>
    </lineage>
</organism>
<keyword evidence="2" id="KW-1185">Reference proteome</keyword>
<comment type="caution">
    <text evidence="1">The sequence shown here is derived from an EMBL/GenBank/DDBJ whole genome shotgun (WGS) entry which is preliminary data.</text>
</comment>
<dbReference type="Proteomes" id="UP000836387">
    <property type="component" value="Unassembled WGS sequence"/>
</dbReference>
<reference evidence="1" key="1">
    <citation type="submission" date="2020-04" db="EMBL/GenBank/DDBJ databases">
        <authorList>
            <person name="Broberg M."/>
        </authorList>
    </citation>
    <scope>NUCLEOTIDE SEQUENCE</scope>
</reference>
<proteinExistence type="predicted"/>